<name>A0A7X3SJ16_9FIRM</name>
<gene>
    <name evidence="2" type="ORF">GN277_11175</name>
</gene>
<reference evidence="2 3" key="1">
    <citation type="submission" date="2019-12" db="EMBL/GenBank/DDBJ databases">
        <title>Sporaefaciens musculi gen. nov., sp. nov., a novel bacterium isolated from the caecum of an obese mouse.</title>
        <authorList>
            <person name="Rasmussen T.S."/>
            <person name="Streidl T."/>
            <person name="Hitch T.C.A."/>
            <person name="Wortmann E."/>
            <person name="Deptula P."/>
            <person name="Hansen M."/>
            <person name="Nielsen D.S."/>
            <person name="Clavel T."/>
            <person name="Vogensen F.K."/>
        </authorList>
    </citation>
    <scope>NUCLEOTIDE SEQUENCE [LARGE SCALE GENOMIC DNA]</scope>
    <source>
        <strain evidence="2 3">WCA-9-b2</strain>
    </source>
</reference>
<feature type="signal peptide" evidence="1">
    <location>
        <begin position="1"/>
        <end position="26"/>
    </location>
</feature>
<dbReference type="Proteomes" id="UP000460412">
    <property type="component" value="Unassembled WGS sequence"/>
</dbReference>
<dbReference type="EMBL" id="WUQX01000001">
    <property type="protein sequence ID" value="MXP75924.1"/>
    <property type="molecule type" value="Genomic_DNA"/>
</dbReference>
<sequence>MKKRGLLAVLLIAVMALLCGCGGMSAEDAQSYAKSIMDASYKGEFDKYVEWTKSSKEEAQKLYESNVDTTMQEAGFSQLGLSEELNANYRQLFLDMIKQANYEVGEAKEAGDKAYTVDVTVKPFTGFDGLQAEVEAATMAEVENIDVNDQNAVNELVFQKMYEIMAAKIASPTYGDPTTVTITVKPDSDGVYFIDQTDMTALDDALFPSDAF</sequence>
<dbReference type="RefSeq" id="WP_159751107.1">
    <property type="nucleotide sequence ID" value="NZ_WUQX01000001.1"/>
</dbReference>
<keyword evidence="3" id="KW-1185">Reference proteome</keyword>
<feature type="chain" id="PRO_5030960869" description="DUF5105 domain-containing protein" evidence="1">
    <location>
        <begin position="27"/>
        <end position="212"/>
    </location>
</feature>
<keyword evidence="1" id="KW-0732">Signal</keyword>
<evidence type="ECO:0008006" key="4">
    <source>
        <dbReference type="Google" id="ProtNLM"/>
    </source>
</evidence>
<organism evidence="2 3">
    <name type="scientific">Sporofaciens musculi</name>
    <dbReference type="NCBI Taxonomy" id="2681861"/>
    <lineage>
        <taxon>Bacteria</taxon>
        <taxon>Bacillati</taxon>
        <taxon>Bacillota</taxon>
        <taxon>Clostridia</taxon>
        <taxon>Lachnospirales</taxon>
        <taxon>Lachnospiraceae</taxon>
        <taxon>Sporofaciens</taxon>
    </lineage>
</organism>
<accession>A0A7X3SJ16</accession>
<proteinExistence type="predicted"/>
<comment type="caution">
    <text evidence="2">The sequence shown here is derived from an EMBL/GenBank/DDBJ whole genome shotgun (WGS) entry which is preliminary data.</text>
</comment>
<evidence type="ECO:0000256" key="1">
    <source>
        <dbReference type="SAM" id="SignalP"/>
    </source>
</evidence>
<evidence type="ECO:0000313" key="3">
    <source>
        <dbReference type="Proteomes" id="UP000460412"/>
    </source>
</evidence>
<evidence type="ECO:0000313" key="2">
    <source>
        <dbReference type="EMBL" id="MXP75924.1"/>
    </source>
</evidence>
<protein>
    <recommendedName>
        <fullName evidence="4">DUF5105 domain-containing protein</fullName>
    </recommendedName>
</protein>
<dbReference type="AlphaFoldDB" id="A0A7X3SJ16"/>
<dbReference type="PROSITE" id="PS51257">
    <property type="entry name" value="PROKAR_LIPOPROTEIN"/>
    <property type="match status" value="1"/>
</dbReference>